<organism evidence="2 3">
    <name type="scientific">Lachnobacterium bovis DSM 14045</name>
    <dbReference type="NCBI Taxonomy" id="1122142"/>
    <lineage>
        <taxon>Bacteria</taxon>
        <taxon>Bacillati</taxon>
        <taxon>Bacillota</taxon>
        <taxon>Clostridia</taxon>
        <taxon>Lachnospirales</taxon>
        <taxon>Lachnospiraceae</taxon>
        <taxon>Lachnobacterium</taxon>
    </lineage>
</organism>
<evidence type="ECO:0000259" key="1">
    <source>
        <dbReference type="Pfam" id="PF00882"/>
    </source>
</evidence>
<dbReference type="EMBL" id="FNPG01000035">
    <property type="protein sequence ID" value="SDY77078.1"/>
    <property type="molecule type" value="Genomic_DNA"/>
</dbReference>
<protein>
    <submittedName>
        <fullName evidence="2">Zinc dependent phospholipase C</fullName>
    </submittedName>
</protein>
<evidence type="ECO:0000313" key="2">
    <source>
        <dbReference type="EMBL" id="SDY77078.1"/>
    </source>
</evidence>
<dbReference type="AlphaFoldDB" id="A0A1H3MKW7"/>
<dbReference type="STRING" id="1122142.SAMN02910414_02342"/>
<dbReference type="OrthoDB" id="9810528at2"/>
<dbReference type="InterPro" id="IPR029002">
    <property type="entry name" value="PLPC/GPLD1"/>
</dbReference>
<feature type="domain" description="Phospholipase C/D" evidence="1">
    <location>
        <begin position="6"/>
        <end position="181"/>
    </location>
</feature>
<dbReference type="Proteomes" id="UP000183918">
    <property type="component" value="Unassembled WGS sequence"/>
</dbReference>
<keyword evidence="3" id="KW-1185">Reference proteome</keyword>
<reference evidence="2 3" key="1">
    <citation type="submission" date="2016-10" db="EMBL/GenBank/DDBJ databases">
        <authorList>
            <person name="de Groot N.N."/>
        </authorList>
    </citation>
    <scope>NUCLEOTIDE SEQUENCE [LARGE SCALE GENOMIC DNA]</scope>
    <source>
        <strain evidence="2 3">DSM 14045</strain>
    </source>
</reference>
<dbReference type="Pfam" id="PF00882">
    <property type="entry name" value="Zn_dep_PLPC"/>
    <property type="match status" value="1"/>
</dbReference>
<evidence type="ECO:0000313" key="3">
    <source>
        <dbReference type="Proteomes" id="UP000183918"/>
    </source>
</evidence>
<sequence>MPGFTTHYLFGSDLFNLLPENPLKKNIRKNNKAYALGLQGPDIFFFYIPSHIFHKENLGSLAQDKKTGEFFLNLLESRTLFTGNKKHLQIADAYIIGFIGHYTLDTTCHPFIYSFTNYTPASPPSDTHYFGNHAYLETEIDNSMLKKKKRIHPNQFHQDSTIMVSHIQRRIIAKMLCHAFKNTYTNLLVNQPMMRAAITYSIVGSRLLSDPTGQKKVFIRLIEQNLIGKAFISPMLPSDKYYFFKDPLNIRHKPWTHPWCQEKHSRKSFLNLYNDALTLYLKRVKAYYLLVHTDFSEEKRISYSKNYYGNLSFLSGLPLIE</sequence>
<proteinExistence type="predicted"/>
<name>A0A1H3MKW7_9FIRM</name>
<gene>
    <name evidence="2" type="ORF">SAMN02910414_02342</name>
</gene>
<dbReference type="RefSeq" id="WP_074719108.1">
    <property type="nucleotide sequence ID" value="NZ_FNPG01000035.1"/>
</dbReference>
<accession>A0A1H3MKW7</accession>